<evidence type="ECO:0000313" key="2">
    <source>
        <dbReference type="EMBL" id="MPM23452.1"/>
    </source>
</evidence>
<dbReference type="Pfam" id="PF13715">
    <property type="entry name" value="CarbopepD_reg_2"/>
    <property type="match status" value="1"/>
</dbReference>
<protein>
    <recommendedName>
        <fullName evidence="1">TonB-dependent receptor plug domain-containing protein</fullName>
    </recommendedName>
</protein>
<gene>
    <name evidence="2" type="ORF">SDC9_69925</name>
</gene>
<feature type="domain" description="TonB-dependent receptor plug" evidence="1">
    <location>
        <begin position="143"/>
        <end position="221"/>
    </location>
</feature>
<name>A0A644Y4G5_9ZZZZ</name>
<dbReference type="InterPro" id="IPR008969">
    <property type="entry name" value="CarboxyPept-like_regulatory"/>
</dbReference>
<dbReference type="EMBL" id="VSSQ01004036">
    <property type="protein sequence ID" value="MPM23452.1"/>
    <property type="molecule type" value="Genomic_DNA"/>
</dbReference>
<dbReference type="InterPro" id="IPR037066">
    <property type="entry name" value="Plug_dom_sf"/>
</dbReference>
<sequence>MIVFLKKALMLLFLLPAIASAQQKTTVSGRITEKGSGETLIGVNIYIPSLKSGTVSNAYGFYSLTFSASEETEIVFSYVGFASQSIRVKPGETLEQNIVLSSSVDLQEVVITDSSLNKVSNTAQMSNFSMPVEYVKEIPALLGEKDVFKALQLLPGVQKGNEGSSGLYVRGGGPDQNLIILDDATVYNANHLFGFFSLFNGDALKSIELIKGGFPARYGGRLSSVVDMNMKDGNSEKLSGEGGIGLISSRLTLEGPIVKNKSSFLVSGRRTYIDVLARPFMKSSNGVGGYYFYDFNAKLNYEFDKKNRLYLSGYFGRDKFHFSEGSGTSSGSGKFKAGLFWENATATLRWNHVFSNKVFSNASLIFSNYGLNIYEEEKYDNSSFSLDYSSGIRDLGVKYDFTYYPNTNHTIRYGVQSTWHRFKPSAVVLEITSSNEYVSEINSIHTFENSLYIEDDWKWNRWRGNVGLRGFDFISDSAHYISPEPRVAFGYMLTELSSLKASWTMMNQSVHLLSNTGMGLPTDLWVPSTRNIRPQRAWQAAFGYARDLPKGFALTVEGYYKKSDDVIGYREGASFLMISDPTDANQFSWEENITTGQGWSYGGELLLQKQKGKWTGWVGYTLSWTQLQFDELNSGQKFYAKYDRRHDISLVNMFKINDAFTISCVWVFSSGNALNLPVETYDAVPDYTDNSEWMQSLYTYYYGPKNSFRLRSYHRLDVGLQHHQKREKSEHTWELGFYNFYNRHNPYFYYVDSNYNTGANQLKQVSLFPMIPSFSYSIKF</sequence>
<dbReference type="InterPro" id="IPR012910">
    <property type="entry name" value="Plug_dom"/>
</dbReference>
<dbReference type="Gene3D" id="2.170.130.10">
    <property type="entry name" value="TonB-dependent receptor, plug domain"/>
    <property type="match status" value="1"/>
</dbReference>
<dbReference type="Gene3D" id="2.60.40.1120">
    <property type="entry name" value="Carboxypeptidase-like, regulatory domain"/>
    <property type="match status" value="1"/>
</dbReference>
<proteinExistence type="predicted"/>
<dbReference type="SUPFAM" id="SSF56935">
    <property type="entry name" value="Porins"/>
    <property type="match status" value="1"/>
</dbReference>
<organism evidence="2">
    <name type="scientific">bioreactor metagenome</name>
    <dbReference type="NCBI Taxonomy" id="1076179"/>
    <lineage>
        <taxon>unclassified sequences</taxon>
        <taxon>metagenomes</taxon>
        <taxon>ecological metagenomes</taxon>
    </lineage>
</organism>
<dbReference type="AlphaFoldDB" id="A0A644Y4G5"/>
<accession>A0A644Y4G5</accession>
<dbReference type="SUPFAM" id="SSF49464">
    <property type="entry name" value="Carboxypeptidase regulatory domain-like"/>
    <property type="match status" value="1"/>
</dbReference>
<evidence type="ECO:0000259" key="1">
    <source>
        <dbReference type="Pfam" id="PF07715"/>
    </source>
</evidence>
<comment type="caution">
    <text evidence="2">The sequence shown here is derived from an EMBL/GenBank/DDBJ whole genome shotgun (WGS) entry which is preliminary data.</text>
</comment>
<dbReference type="Pfam" id="PF07715">
    <property type="entry name" value="Plug"/>
    <property type="match status" value="1"/>
</dbReference>
<reference evidence="2" key="1">
    <citation type="submission" date="2019-08" db="EMBL/GenBank/DDBJ databases">
        <authorList>
            <person name="Kucharzyk K."/>
            <person name="Murdoch R.W."/>
            <person name="Higgins S."/>
            <person name="Loffler F."/>
        </authorList>
    </citation>
    <scope>NUCLEOTIDE SEQUENCE</scope>
</reference>